<dbReference type="SUPFAM" id="SSF53098">
    <property type="entry name" value="Ribonuclease H-like"/>
    <property type="match status" value="1"/>
</dbReference>
<accession>A0A6S7HT22</accession>
<dbReference type="AlphaFoldDB" id="A0A6S7HT22"/>
<dbReference type="Proteomes" id="UP001152795">
    <property type="component" value="Unassembled WGS sequence"/>
</dbReference>
<dbReference type="InterPro" id="IPR012337">
    <property type="entry name" value="RNaseH-like_sf"/>
</dbReference>
<dbReference type="InterPro" id="IPR036397">
    <property type="entry name" value="RNaseH_sf"/>
</dbReference>
<dbReference type="InterPro" id="IPR009057">
    <property type="entry name" value="Homeodomain-like_sf"/>
</dbReference>
<gene>
    <name evidence="1" type="ORF">PACLA_8A048279</name>
</gene>
<dbReference type="InterPro" id="IPR047655">
    <property type="entry name" value="Transpos_IS630-like"/>
</dbReference>
<dbReference type="PANTHER" id="PTHR23022:SF135">
    <property type="entry name" value="SI:DKEY-77F5.3"/>
    <property type="match status" value="1"/>
</dbReference>
<dbReference type="PANTHER" id="PTHR23022">
    <property type="entry name" value="TRANSPOSABLE ELEMENT-RELATED"/>
    <property type="match status" value="1"/>
</dbReference>
<evidence type="ECO:0000313" key="1">
    <source>
        <dbReference type="EMBL" id="CAB4007133.1"/>
    </source>
</evidence>
<proteinExistence type="predicted"/>
<dbReference type="GO" id="GO:0003676">
    <property type="term" value="F:nucleic acid binding"/>
    <property type="evidence" value="ECO:0007669"/>
    <property type="project" value="InterPro"/>
</dbReference>
<comment type="caution">
    <text evidence="1">The sequence shown here is derived from an EMBL/GenBank/DDBJ whole genome shotgun (WGS) entry which is preliminary data.</text>
</comment>
<reference evidence="1" key="1">
    <citation type="submission" date="2020-04" db="EMBL/GenBank/DDBJ databases">
        <authorList>
            <person name="Alioto T."/>
            <person name="Alioto T."/>
            <person name="Gomez Garrido J."/>
        </authorList>
    </citation>
    <scope>NUCLEOTIDE SEQUENCE</scope>
    <source>
        <strain evidence="1">A484AB</strain>
    </source>
</reference>
<dbReference type="SUPFAM" id="SSF46689">
    <property type="entry name" value="Homeodomain-like"/>
    <property type="match status" value="1"/>
</dbReference>
<dbReference type="Pfam" id="PF13565">
    <property type="entry name" value="HTH_32"/>
    <property type="match status" value="1"/>
</dbReference>
<dbReference type="EMBL" id="CACRXK020005708">
    <property type="protein sequence ID" value="CAB4007133.1"/>
    <property type="molecule type" value="Genomic_DNA"/>
</dbReference>
<dbReference type="Gene3D" id="3.30.420.10">
    <property type="entry name" value="Ribonuclease H-like superfamily/Ribonuclease H"/>
    <property type="match status" value="1"/>
</dbReference>
<name>A0A6S7HT22_PARCT</name>
<dbReference type="InterPro" id="IPR052338">
    <property type="entry name" value="Transposase_5"/>
</dbReference>
<organism evidence="1 2">
    <name type="scientific">Paramuricea clavata</name>
    <name type="common">Red gorgonian</name>
    <name type="synonym">Violescent sea-whip</name>
    <dbReference type="NCBI Taxonomy" id="317549"/>
    <lineage>
        <taxon>Eukaryota</taxon>
        <taxon>Metazoa</taxon>
        <taxon>Cnidaria</taxon>
        <taxon>Anthozoa</taxon>
        <taxon>Octocorallia</taxon>
        <taxon>Malacalcyonacea</taxon>
        <taxon>Plexauridae</taxon>
        <taxon>Paramuricea</taxon>
    </lineage>
</organism>
<dbReference type="InterPro" id="IPR038717">
    <property type="entry name" value="Tc1-like_DDE_dom"/>
</dbReference>
<dbReference type="Pfam" id="PF13358">
    <property type="entry name" value="DDE_3"/>
    <property type="match status" value="1"/>
</dbReference>
<dbReference type="NCBIfam" id="NF033545">
    <property type="entry name" value="transpos_IS630"/>
    <property type="match status" value="1"/>
</dbReference>
<protein>
    <submittedName>
        <fullName evidence="1">Transposable element Tcb2 transposase</fullName>
    </submittedName>
</protein>
<dbReference type="OrthoDB" id="6021633at2759"/>
<evidence type="ECO:0000313" key="2">
    <source>
        <dbReference type="Proteomes" id="UP001152795"/>
    </source>
</evidence>
<keyword evidence="2" id="KW-1185">Reference proteome</keyword>
<sequence length="338" mass="39020">MGKLSQYARNRVISLRMANNSIVNIVRILQEEDGIKTSRTSVSSFIARYQRTGSIDDAQRSGRKSILSEEDVSFIDEKMKANDELTSGEIQKLLRDERGVTISTSTIRNVRRKKLGWKHEKARYCQLIREKNKVKRLVFCLKAMKEKDSFENAIFSDETTVEIQQYTRYCFRKNGSLPKRKGRPKHPLKVHVWAGISYRGATKVCIFTGIMESIGYQTILERNLLPFIASEYPDGHRFWQDNDPKHTSNSTKEWMKANGINHWPTPPESPDLNPIENFWANLKHHLRKFTKPTNKEELVQGIQEYWKTVTPAMCQRYVNHVRKVVPAVIACGGGPTGY</sequence>